<keyword evidence="2" id="KW-0808">Transferase</keyword>
<accession>A0A1G9YTL8</accession>
<name>A0A1G9YTL8_9FIRM</name>
<protein>
    <submittedName>
        <fullName evidence="2">Glycosyltransferase like family protein</fullName>
    </submittedName>
</protein>
<evidence type="ECO:0000259" key="1">
    <source>
        <dbReference type="Pfam" id="PF13712"/>
    </source>
</evidence>
<dbReference type="AlphaFoldDB" id="A0A1G9YTL8"/>
<dbReference type="Pfam" id="PF13712">
    <property type="entry name" value="Glyco_tranf_2_5"/>
    <property type="match status" value="1"/>
</dbReference>
<dbReference type="OrthoDB" id="176403at2"/>
<dbReference type="RefSeq" id="WP_074521932.1">
    <property type="nucleotide sequence ID" value="NZ_FNHZ01000006.1"/>
</dbReference>
<reference evidence="3" key="1">
    <citation type="submission" date="2016-10" db="EMBL/GenBank/DDBJ databases">
        <authorList>
            <person name="Varghese N."/>
            <person name="Submissions S."/>
        </authorList>
    </citation>
    <scope>NUCLEOTIDE SEQUENCE [LARGE SCALE GENOMIC DNA]</scope>
    <source>
        <strain evidence="3">M83</strain>
    </source>
</reference>
<dbReference type="EMBL" id="FNHZ01000006">
    <property type="protein sequence ID" value="SDN11736.1"/>
    <property type="molecule type" value="Genomic_DNA"/>
</dbReference>
<feature type="domain" description="Streptomycin biosynthesis protein StrF" evidence="1">
    <location>
        <begin position="493"/>
        <end position="686"/>
    </location>
</feature>
<dbReference type="GO" id="GO:0016740">
    <property type="term" value="F:transferase activity"/>
    <property type="evidence" value="ECO:0007669"/>
    <property type="project" value="UniProtKB-KW"/>
</dbReference>
<dbReference type="InterPro" id="IPR029044">
    <property type="entry name" value="Nucleotide-diphossugar_trans"/>
</dbReference>
<evidence type="ECO:0000313" key="3">
    <source>
        <dbReference type="Proteomes" id="UP000187651"/>
    </source>
</evidence>
<dbReference type="SUPFAM" id="SSF53448">
    <property type="entry name" value="Nucleotide-diphospho-sugar transferases"/>
    <property type="match status" value="2"/>
</dbReference>
<organism evidence="2 3">
    <name type="scientific">Lachnospira pectinoschiza</name>
    <dbReference type="NCBI Taxonomy" id="28052"/>
    <lineage>
        <taxon>Bacteria</taxon>
        <taxon>Bacillati</taxon>
        <taxon>Bacillota</taxon>
        <taxon>Clostridia</taxon>
        <taxon>Lachnospirales</taxon>
        <taxon>Lachnospiraceae</taxon>
        <taxon>Lachnospira</taxon>
    </lineage>
</organism>
<gene>
    <name evidence="2" type="ORF">SAMN05216544_1905</name>
</gene>
<sequence>MTNLKVQGADTKRVIGSESVCPSICLAICYFDANANLLDSVYSALSLGLSNTHILVIDAISTAKASIDSEIHSDSVELLDISHINFANLAQLKNHVVNCIESEYICFINAGWKLTREKITNLFNSPITDSIENFKNILTTNVSSIGLLAYKTDLLKDFKFNKAIYSGEDFELILRLLVADMKSSEGIINEDIFYLESEDYNFNPSISFFDTLAYCLGKYSNILNSLSIYEEISDYYTEIAKANNYQSEFEEKLCNYLTLENNYELGENIFLAASAYYYNNETAKATNLLTKYFWHENEITRTASLTEKNMLLYIMAEIANIFTSEEAKTAFLNKYPTLRSFKKDYLLVKFALRRIWFKKDCLDKDHLLRLLITRDIPVEMLTVMAKYASSQNYSLELFENVAKQLNSSKLDRLYFNKFDCFKTILEKDLKERQISQYSIKERLDNQTDSSINSRIFYTELDLTRDSFTQSGPDSSTSTLQLHPKKDLDLEKIAIIFCTNSEVYKEECLFYLKDLKLPEGFSLEIIAIKNASSMTEGYNFAMSHTNAKFKLYIHHDTFLIDRDILIKLVTAFKKDSNIGMLGIFGSASLDGSCKWYKSPIDDNYFNLYQDEILDVLTSVKRPEEGKIAEALAIDGVFMATSVDIPWDKDCFNDWHFYDIAQCFKMREAGLKIGFLGTDSICLLHENSLNKDPDFKYELYASLFKNTYY</sequence>
<dbReference type="Gene3D" id="3.90.550.10">
    <property type="entry name" value="Spore Coat Polysaccharide Biosynthesis Protein SpsA, Chain A"/>
    <property type="match status" value="1"/>
</dbReference>
<proteinExistence type="predicted"/>
<evidence type="ECO:0000313" key="2">
    <source>
        <dbReference type="EMBL" id="SDN11736.1"/>
    </source>
</evidence>
<keyword evidence="3" id="KW-1185">Reference proteome</keyword>
<dbReference type="Proteomes" id="UP000187651">
    <property type="component" value="Unassembled WGS sequence"/>
</dbReference>
<dbReference type="InterPro" id="IPR059123">
    <property type="entry name" value="StrF_dom"/>
</dbReference>